<evidence type="ECO:0000313" key="3">
    <source>
        <dbReference type="Proteomes" id="UP000694005"/>
    </source>
</evidence>
<reference evidence="2 3" key="1">
    <citation type="submission" date="2021-07" db="EMBL/GenBank/DDBJ databases">
        <authorList>
            <consortium name="Genoscope - CEA"/>
            <person name="William W."/>
        </authorList>
    </citation>
    <scope>NUCLEOTIDE SEQUENCE [LARGE SCALE GENOMIC DNA]</scope>
</reference>
<dbReference type="EMBL" id="LS974618">
    <property type="protein sequence ID" value="CAG7894661.1"/>
    <property type="molecule type" value="Genomic_DNA"/>
</dbReference>
<name>A0A8D9H8F4_BRACM</name>
<protein>
    <submittedName>
        <fullName evidence="2">Uncharacterized protein</fullName>
    </submittedName>
</protein>
<dbReference type="AlphaFoldDB" id="A0A8D9H8F4"/>
<evidence type="ECO:0000313" key="2">
    <source>
        <dbReference type="EMBL" id="CAG7894661.1"/>
    </source>
</evidence>
<dbReference type="Proteomes" id="UP000694005">
    <property type="component" value="Chromosome A02"/>
</dbReference>
<feature type="region of interest" description="Disordered" evidence="1">
    <location>
        <begin position="1"/>
        <end position="166"/>
    </location>
</feature>
<gene>
    <name evidence="2" type="ORF">BRAPAZ1V2_A02P36130.2</name>
</gene>
<feature type="compositionally biased region" description="Basic and acidic residues" evidence="1">
    <location>
        <begin position="100"/>
        <end position="117"/>
    </location>
</feature>
<organism evidence="2 3">
    <name type="scientific">Brassica campestris</name>
    <name type="common">Field mustard</name>
    <dbReference type="NCBI Taxonomy" id="3711"/>
    <lineage>
        <taxon>Eukaryota</taxon>
        <taxon>Viridiplantae</taxon>
        <taxon>Streptophyta</taxon>
        <taxon>Embryophyta</taxon>
        <taxon>Tracheophyta</taxon>
        <taxon>Spermatophyta</taxon>
        <taxon>Magnoliopsida</taxon>
        <taxon>eudicotyledons</taxon>
        <taxon>Gunneridae</taxon>
        <taxon>Pentapetalae</taxon>
        <taxon>rosids</taxon>
        <taxon>malvids</taxon>
        <taxon>Brassicales</taxon>
        <taxon>Brassicaceae</taxon>
        <taxon>Brassiceae</taxon>
        <taxon>Brassica</taxon>
    </lineage>
</organism>
<feature type="compositionally biased region" description="Basic and acidic residues" evidence="1">
    <location>
        <begin position="124"/>
        <end position="138"/>
    </location>
</feature>
<feature type="compositionally biased region" description="Basic and acidic residues" evidence="1">
    <location>
        <begin position="157"/>
        <end position="166"/>
    </location>
</feature>
<evidence type="ECO:0000256" key="1">
    <source>
        <dbReference type="SAM" id="MobiDB-lite"/>
    </source>
</evidence>
<proteinExistence type="predicted"/>
<dbReference type="Gramene" id="A02p36130.2_BraZ1">
    <property type="protein sequence ID" value="A02p36130.2_BraZ1.CDS"/>
    <property type="gene ID" value="A02g36130.2_BraZ1"/>
</dbReference>
<feature type="compositionally biased region" description="Basic and acidic residues" evidence="1">
    <location>
        <begin position="71"/>
        <end position="92"/>
    </location>
</feature>
<sequence>MHLETRVKARVSHLPSALQRRGDRSPHQRRRSRGAVEATETQSHEPETREASQKRPEKTGEKKTQLLLHLPCERLNDGTEEPRGVHQNKRQDTATPPPGETEKRLQPREPSHPSLESRKKRQRKETDLLPESRYDTRSRLPRPRPTEGTSHPLLHHASPEFRERQC</sequence>
<feature type="compositionally biased region" description="Basic and acidic residues" evidence="1">
    <location>
        <begin position="42"/>
        <end position="64"/>
    </location>
</feature>
<accession>A0A8D9H8F4</accession>